<gene>
    <name evidence="2" type="ORF">MKW94_008437</name>
</gene>
<organism evidence="2 3">
    <name type="scientific">Papaver nudicaule</name>
    <name type="common">Iceland poppy</name>
    <dbReference type="NCBI Taxonomy" id="74823"/>
    <lineage>
        <taxon>Eukaryota</taxon>
        <taxon>Viridiplantae</taxon>
        <taxon>Streptophyta</taxon>
        <taxon>Embryophyta</taxon>
        <taxon>Tracheophyta</taxon>
        <taxon>Spermatophyta</taxon>
        <taxon>Magnoliopsida</taxon>
        <taxon>Ranunculales</taxon>
        <taxon>Papaveraceae</taxon>
        <taxon>Papaveroideae</taxon>
        <taxon>Papaver</taxon>
    </lineage>
</organism>
<accession>A0AA41VT19</accession>
<keyword evidence="1" id="KW-0732">Signal</keyword>
<feature type="chain" id="PRO_5041370358" evidence="1">
    <location>
        <begin position="25"/>
        <end position="121"/>
    </location>
</feature>
<sequence length="121" mass="12838">MANMMGLSMLLVVVMALYVGKAQGATGICAYDCTREKHVSGFWNNVGAAIQCGGECLHYSSMSGGEPEGVQPASPQLLKALELLAQAPEVQQGQFDISSLGRKALPPSLSNLPMIKVEDRQ</sequence>
<evidence type="ECO:0000313" key="3">
    <source>
        <dbReference type="Proteomes" id="UP001177140"/>
    </source>
</evidence>
<evidence type="ECO:0000313" key="2">
    <source>
        <dbReference type="EMBL" id="MCL7046970.1"/>
    </source>
</evidence>
<name>A0AA41VT19_PAPNU</name>
<keyword evidence="3" id="KW-1185">Reference proteome</keyword>
<comment type="caution">
    <text evidence="2">The sequence shown here is derived from an EMBL/GenBank/DDBJ whole genome shotgun (WGS) entry which is preliminary data.</text>
</comment>
<dbReference type="Proteomes" id="UP001177140">
    <property type="component" value="Unassembled WGS sequence"/>
</dbReference>
<evidence type="ECO:0000256" key="1">
    <source>
        <dbReference type="SAM" id="SignalP"/>
    </source>
</evidence>
<dbReference type="AlphaFoldDB" id="A0AA41VT19"/>
<reference evidence="2" key="1">
    <citation type="submission" date="2022-03" db="EMBL/GenBank/DDBJ databases">
        <title>A functionally conserved STORR gene fusion in Papaver species that diverged 16.8 million years ago.</title>
        <authorList>
            <person name="Catania T."/>
        </authorList>
    </citation>
    <scope>NUCLEOTIDE SEQUENCE</scope>
    <source>
        <strain evidence="2">S-191538</strain>
    </source>
</reference>
<protein>
    <submittedName>
        <fullName evidence="2">Uncharacterized protein</fullName>
    </submittedName>
</protein>
<dbReference type="EMBL" id="JAJJMA010287894">
    <property type="protein sequence ID" value="MCL7046970.1"/>
    <property type="molecule type" value="Genomic_DNA"/>
</dbReference>
<proteinExistence type="predicted"/>
<feature type="signal peptide" evidence="1">
    <location>
        <begin position="1"/>
        <end position="24"/>
    </location>
</feature>